<dbReference type="EMBL" id="JAADJF010000756">
    <property type="protein sequence ID" value="KAF4414696.1"/>
    <property type="molecule type" value="Genomic_DNA"/>
</dbReference>
<keyword evidence="2" id="KW-1185">Reference proteome</keyword>
<sequence>MSSGEQSVPSSPPIVYPTVYPTISMAGVNEDSENTNLATFDFDNGDIELTHDETEALRHIGNIIGHGYLATGSMPALSGTSFSTEAPFEEQSVVSYSVSGGYTSAR</sequence>
<dbReference type="AlphaFoldDB" id="A0A8H4NA58"/>
<dbReference type="Proteomes" id="UP000536711">
    <property type="component" value="Unassembled WGS sequence"/>
</dbReference>
<protein>
    <submittedName>
        <fullName evidence="1">Uncharacterized protein</fullName>
    </submittedName>
</protein>
<comment type="caution">
    <text evidence="1">The sequence shown here is derived from an EMBL/GenBank/DDBJ whole genome shotgun (WGS) entry which is preliminary data.</text>
</comment>
<evidence type="ECO:0000313" key="2">
    <source>
        <dbReference type="Proteomes" id="UP000536711"/>
    </source>
</evidence>
<organism evidence="1 2">
    <name type="scientific">Fusarium acutatum</name>
    <dbReference type="NCBI Taxonomy" id="78861"/>
    <lineage>
        <taxon>Eukaryota</taxon>
        <taxon>Fungi</taxon>
        <taxon>Dikarya</taxon>
        <taxon>Ascomycota</taxon>
        <taxon>Pezizomycotina</taxon>
        <taxon>Sordariomycetes</taxon>
        <taxon>Hypocreomycetidae</taxon>
        <taxon>Hypocreales</taxon>
        <taxon>Nectriaceae</taxon>
        <taxon>Fusarium</taxon>
        <taxon>Fusarium fujikuroi species complex</taxon>
    </lineage>
</organism>
<dbReference type="OrthoDB" id="5030878at2759"/>
<evidence type="ECO:0000313" key="1">
    <source>
        <dbReference type="EMBL" id="KAF4414696.1"/>
    </source>
</evidence>
<proteinExistence type="predicted"/>
<name>A0A8H4NA58_9HYPO</name>
<accession>A0A8H4NA58</accession>
<gene>
    <name evidence="1" type="ORF">FACUT_14055</name>
</gene>
<reference evidence="1 2" key="1">
    <citation type="submission" date="2020-01" db="EMBL/GenBank/DDBJ databases">
        <title>Identification and distribution of gene clusters putatively required for synthesis of sphingolipid metabolism inhibitors in phylogenetically diverse species of the filamentous fungus Fusarium.</title>
        <authorList>
            <person name="Kim H.-S."/>
            <person name="Busman M."/>
            <person name="Brown D.W."/>
            <person name="Divon H."/>
            <person name="Uhlig S."/>
            <person name="Proctor R.H."/>
        </authorList>
    </citation>
    <scope>NUCLEOTIDE SEQUENCE [LARGE SCALE GENOMIC DNA]</scope>
    <source>
        <strain evidence="1 2">NRRL 13308</strain>
    </source>
</reference>